<evidence type="ECO:0000256" key="5">
    <source>
        <dbReference type="SAM" id="MobiDB-lite"/>
    </source>
</evidence>
<feature type="region of interest" description="Disordered" evidence="5">
    <location>
        <begin position="1369"/>
        <end position="1393"/>
    </location>
</feature>
<feature type="compositionally biased region" description="Polar residues" evidence="5">
    <location>
        <begin position="1370"/>
        <end position="1383"/>
    </location>
</feature>
<dbReference type="InterPro" id="IPR008915">
    <property type="entry name" value="Peptidase_M50"/>
</dbReference>
<gene>
    <name evidence="8" type="ORF">LDC_1562</name>
</gene>
<feature type="transmembrane region" description="Helical" evidence="6">
    <location>
        <begin position="2968"/>
        <end position="2989"/>
    </location>
</feature>
<dbReference type="SUPFAM" id="SSF52172">
    <property type="entry name" value="CheY-like"/>
    <property type="match status" value="1"/>
</dbReference>
<dbReference type="InterPro" id="IPR011006">
    <property type="entry name" value="CheY-like_superfamily"/>
</dbReference>
<keyword evidence="4 6" id="KW-0472">Membrane</keyword>
<evidence type="ECO:0000256" key="2">
    <source>
        <dbReference type="ARBA" id="ARBA00022692"/>
    </source>
</evidence>
<feature type="domain" description="Response regulatory" evidence="7">
    <location>
        <begin position="4649"/>
        <end position="4764"/>
    </location>
</feature>
<keyword evidence="3 6" id="KW-1133">Transmembrane helix</keyword>
<feature type="transmembrane region" description="Helical" evidence="6">
    <location>
        <begin position="1433"/>
        <end position="1458"/>
    </location>
</feature>
<feature type="transmembrane region" description="Helical" evidence="6">
    <location>
        <begin position="121"/>
        <end position="145"/>
    </location>
</feature>
<dbReference type="PROSITE" id="PS50110">
    <property type="entry name" value="RESPONSE_REGULATORY"/>
    <property type="match status" value="1"/>
</dbReference>
<feature type="transmembrane region" description="Helical" evidence="6">
    <location>
        <begin position="2995"/>
        <end position="3020"/>
    </location>
</feature>
<evidence type="ECO:0000256" key="6">
    <source>
        <dbReference type="SAM" id="Phobius"/>
    </source>
</evidence>
<dbReference type="PANTHER" id="PTHR43228:SF1">
    <property type="entry name" value="TWO-COMPONENT RESPONSE REGULATOR ARR22"/>
    <property type="match status" value="1"/>
</dbReference>
<feature type="transmembrane region" description="Helical" evidence="6">
    <location>
        <begin position="2418"/>
        <end position="2436"/>
    </location>
</feature>
<dbReference type="EMBL" id="ADZX01000494">
    <property type="protein sequence ID" value="EFK96408.1"/>
    <property type="molecule type" value="Genomic_DNA"/>
</dbReference>
<dbReference type="CDD" id="cd00156">
    <property type="entry name" value="REC"/>
    <property type="match status" value="1"/>
</dbReference>
<evidence type="ECO:0000313" key="8">
    <source>
        <dbReference type="EMBL" id="EFK96408.1"/>
    </source>
</evidence>
<feature type="transmembrane region" description="Helical" evidence="6">
    <location>
        <begin position="1479"/>
        <end position="1503"/>
    </location>
</feature>
<dbReference type="SMART" id="SM00448">
    <property type="entry name" value="REC"/>
    <property type="match status" value="1"/>
</dbReference>
<dbReference type="Gene3D" id="3.40.50.150">
    <property type="entry name" value="Vaccinia Virus protein VP39"/>
    <property type="match status" value="1"/>
</dbReference>
<dbReference type="PANTHER" id="PTHR43228">
    <property type="entry name" value="TWO-COMPONENT RESPONSE REGULATOR"/>
    <property type="match status" value="1"/>
</dbReference>
<comment type="subcellular location">
    <subcellularLocation>
        <location evidence="1">Membrane</location>
        <topology evidence="1">Multi-pass membrane protein</topology>
    </subcellularLocation>
</comment>
<evidence type="ECO:0000256" key="3">
    <source>
        <dbReference type="ARBA" id="ARBA00022989"/>
    </source>
</evidence>
<feature type="transmembrane region" description="Helical" evidence="6">
    <location>
        <begin position="2329"/>
        <end position="2353"/>
    </location>
</feature>
<protein>
    <recommendedName>
        <fullName evidence="7">Response regulatory domain-containing protein</fullName>
    </recommendedName>
</protein>
<reference evidence="8" key="1">
    <citation type="submission" date="2010-07" db="EMBL/GenBank/DDBJ databases">
        <authorList>
            <consortium name="CONSOLIDER consortium CSD2007-00005"/>
            <person name="Guazzaroni M.-E."/>
            <person name="Richter M."/>
            <person name="Garcia-Salamanca A."/>
            <person name="Yarza P."/>
            <person name="Ferrer M."/>
        </authorList>
    </citation>
    <scope>NUCLEOTIDE SEQUENCE</scope>
</reference>
<feature type="transmembrane region" description="Helical" evidence="6">
    <location>
        <begin position="2387"/>
        <end position="2412"/>
    </location>
</feature>
<accession>D9PJ53</accession>
<dbReference type="GO" id="GO:0006508">
    <property type="term" value="P:proteolysis"/>
    <property type="evidence" value="ECO:0007669"/>
    <property type="project" value="InterPro"/>
</dbReference>
<feature type="transmembrane region" description="Helical" evidence="6">
    <location>
        <begin position="1403"/>
        <end position="1421"/>
    </location>
</feature>
<dbReference type="Pfam" id="PF00072">
    <property type="entry name" value="Response_reg"/>
    <property type="match status" value="1"/>
</dbReference>
<dbReference type="InterPro" id="IPR052048">
    <property type="entry name" value="ST_Response_Regulator"/>
</dbReference>
<proteinExistence type="predicted"/>
<dbReference type="InterPro" id="IPR029063">
    <property type="entry name" value="SAM-dependent_MTases_sf"/>
</dbReference>
<dbReference type="GO" id="GO:0016020">
    <property type="term" value="C:membrane"/>
    <property type="evidence" value="ECO:0007669"/>
    <property type="project" value="UniProtKB-SubCell"/>
</dbReference>
<feature type="transmembrane region" description="Helical" evidence="6">
    <location>
        <begin position="165"/>
        <end position="185"/>
    </location>
</feature>
<dbReference type="CDD" id="cd05709">
    <property type="entry name" value="S2P-M50"/>
    <property type="match status" value="1"/>
</dbReference>
<evidence type="ECO:0000256" key="1">
    <source>
        <dbReference type="ARBA" id="ARBA00004141"/>
    </source>
</evidence>
<dbReference type="InterPro" id="IPR001789">
    <property type="entry name" value="Sig_transdc_resp-reg_receiver"/>
</dbReference>
<dbReference type="Pfam" id="PF02163">
    <property type="entry name" value="Peptidase_M50"/>
    <property type="match status" value="1"/>
</dbReference>
<dbReference type="GO" id="GO:0000160">
    <property type="term" value="P:phosphorelay signal transduction system"/>
    <property type="evidence" value="ECO:0007669"/>
    <property type="project" value="InterPro"/>
</dbReference>
<reference evidence="8" key="2">
    <citation type="journal article" date="2011" name="Microb. Ecol.">
        <title>Taxonomic and Functional Metagenomic Profiling of the Microbial Community in the Anoxic Sediment of a Sub-saline Shallow Lake (Laguna de Carrizo, Central Spain).</title>
        <authorList>
            <person name="Ferrer M."/>
            <person name="Guazzaroni M.E."/>
            <person name="Richter M."/>
            <person name="Garcia-Salamanca A."/>
            <person name="Yarza P."/>
            <person name="Suarez-Suarez A."/>
            <person name="Solano J."/>
            <person name="Alcaide M."/>
            <person name="van Dillewijn P."/>
            <person name="Molina-Henares M.A."/>
            <person name="Lopez-Cortes N."/>
            <person name="Al-Ramahi Y."/>
            <person name="Guerrero C."/>
            <person name="Acosta A."/>
            <person name="de Eugenio L.I."/>
            <person name="Martinez V."/>
            <person name="Marques S."/>
            <person name="Rojo F."/>
            <person name="Santero E."/>
            <person name="Genilloud O."/>
            <person name="Perez-Perez J."/>
            <person name="Rossello-Mora R."/>
            <person name="Ramos J.L."/>
        </authorList>
    </citation>
    <scope>NUCLEOTIDE SEQUENCE</scope>
</reference>
<keyword evidence="2 6" id="KW-0812">Transmembrane</keyword>
<name>D9PJ53_9ZZZZ</name>
<evidence type="ECO:0000256" key="4">
    <source>
        <dbReference type="ARBA" id="ARBA00023136"/>
    </source>
</evidence>
<sequence length="5046" mass="569758">HVFYVGSSKPYQTTIEHPQGVRTILEADALFQNMVIYVPGDKKFVALEPQTSSTDLLRMAQLGLQEANPIILLPRERIAFRTSLWAEIIKQAASSLKAKEATPLSEYAEKKLRKKADKVSLILFATVGLILMMMGTIEAINLMAYVAPRTDMQALKEDIPTLLRLIAYGVSALGLGAGYAIWRFIKRRILRENKNDYIQSLELKEQLMVPAQEIASFDPYTEQSYAQTVPAEVLQVINAAEGWKVARVELPFNQKIGADLQGTFEGQFIAAGLLIIYGKMWGTLEGKIQGISIPQLSQVGTFCLLSRGEGAAQETIRLVCPTVEEIMLAIEEACGKTAGAMYKEGTHSYQAIASMSEHFAGVLSHVRNAHCKTQNDLAVMERQKNKHPIRVIVMGNPTQTGILLGVLVSYHGKTFTLLPLAPLMRLGQALKELSEGSVILLPEFLPGDDEASNSPLAREAASSINIEDIRKSIAESEITSFSNKKLSRVIEETQRVLQRCGNNGNVDIEGIGRINLPRELKSALDAEEILLSRLELPLFHMYADRKGYCSVYVDREGVLGKPKAVYISYGSVLNCSAEELSVMLASALIEKKFGIAAQKEAGKIRDSLAQGLSGKFRDNARKDLEDKLAAEKILMVLRQLAKVEPASIRFISDAFIVKRVYENLLHPAGLKQFSQEAVNAIYKQYVQASHPDRVFKRKGQESWVNKYCGPSFALMAFLKKNAGIIPQDVDFRWFYNFQRELEGYVRQAVGLLGASEEKEIFIPWYEQEGSSDEQGKTESYQTLFDLVFRVKIYVPALAAWGGSVRYNYEKYAYLDKDRNFNEPSIDAYRLERRLHKLINKSSAQIVLHELSKFRDMEKSEPSGDLVLSDGYKGSKYALKLVVDLIERLESYQDMDHHKRGFGLNIEVVFNIIRLSKTPFELENALLLAFGVFVTDKAYMDRYDDELFCASISAQNLERFDSNIRSIQNLQRKLEKECGNKFVLLPRSAWYFALPKIGGKSPQDFAAAAAATADYLIYLTKRGIPDGKEAERAIVAAAHSSDTPSQYAQKLQFLQVLQHKAKGRRLVNKLKKELENGRLNEADTTTAQQFVSLEGAIESQRYEPHLDDLFMFYLSIKPQEPAGRVISILSKFSFAQLFELREWIKEMRERSRWFSEFYGEFIIPMLNIIHSVPELEALKTSMYDEGNADYFDDVYSDDISLIKRIENRCNFKIAKSLDEFMTLKPILEGFLRQVSTREKDEHAYFRRILIEGFDNIYYEIIASLAKSIPEAEEVISLLVSFKNTTKKKLSEDYPYRYWASLSILKHSVESIDELKEIIPIFGEFICAYGVTEEFGEAVSSKAAEGEGVVKKVFAKYNHYLLTGDIDEEDGVSSSLADRSGSARQAQEAASPVNNPYRSTPLRRLLLVLLAMHAATILLIFTGKELSYGDFSPSVMVKVTMAAIVFPWIVAATNFILMSLKNNHTSEVAFNIAVFTSMGMYLLSQSFFVTAMVSLAVAAALFFFFGRPVIAHYNKEKESRMTGEKGKGSTSSSMGIATEGEPSLVTQIDSLFEKMQNRFREMAAQGKRLDGDVFFRAPESDAIGALPGFSIKTRAAELPWKDCYAYLFQIKPGLWRLRGPLDKIIQERFKEVGIGERKKGDIVIYYRGGKSKHCGVVATDGRVESKFNIYHVYIHPPEAVPSSYGTPSFYRRKVRTSASPLSFGKFIRAPTMYITRNILSPRTIIPTEIVLIDHTNLALLDDWYGLDHWFPRVKGTSEDQGRVVFGSITRIENLSLSYYGRDGQSELVFGPVQLQGLIGLFRLKTPRLEGYLLIDDLYSAPWNMEEKGRQKIFSGAVANLLYYVIKEGLSQDSKEDFRPLLVDIESCFGRKVPYLQLLGLHLSDYGPWDDFDEIMGIVGSDKSRGREGLLEWCSAFEAAQKQIAALSASPLAHGQQSTVTLILNMSDILENERFKDIFNRRVLPDLYNIAHRYPFTSPQIFAAMYKQAVQYSKPFLRLVYYEWVSYRLWEGIREFDPHYILQEASSSDRVMSALVRIMQENEGIMEEDQKLNPSYPAYNEGLVQNTNTLIVSYTSFGFEYLQGYLDGFLDLRAGDKSVLIIAPGWRRLEIDYFRNRGFGSIEGLDNDFRGVRIIYQVHQIPAYREDMRSMVRLLPESVDIVIGCGVLNYALESFSPRAYSHRVYSLAIDQARELDRISRRGAKLAFTFFKAGKDDHRLHPDLVRVFEQTGFHTQQERDGEILLMQKRVSSSGLLARHGLVLNAAASPLQNNVVSSPVFNRRKEKERGKIRIDQCNSIEEMLALIGEKERQKDKPVARGGATKKLLIFPCKIIFGFPLAFIVITGCILHEYAHLLTAKILGVRVRKPVIFKNEASFRVQVHMHGEKCWKLIIILLSGPITELCFGIILIFAAVTIGFSKGLALSLITCFAFAAGLIEIVEGIGQLRPKVDLKDGIGNDGSQIYYCLKKILRGDSFYSKDNYSSSSLAQQAGSVPNAAANMPSENLSQQIREIIESWLSESEKTERIFEMIASARKAHGAKAARMQLWDIMRYRMEVAPKKYFPFLLAASRIRDYYILYELFLALYRIVATVRRQSYISNDLEVQLSMIYVSFFNTLLVQGIEAQGQESLNLALNVLMNDQTDQGKICSNAILEVFDTGKVTNEFLEALAEAVIRLKLVMKPSFQLISARLLKDGYLSPMQCKDDVLAKRPDHLITRNEPAYVYGYPYADASEEAMQTVLARAVSAGVGIVKIERVGQEELFRGKQIETGKLVYGGKQENEREKAVYFPVDGKRMVYEVEGEQIILLCIAFDSSEIFYQLSDGAVIGIWTPLFWLVDLLKAFKNVLSAGQAQVDLLRFLLLSHPSVRESNQEEAAKYLLQFLWGGLKKRPEGTLFNRFRGNERSFFEERLTFHGCKFEEALMALLFYLYASEKLIPRHEETLKDQLNMRALPVKACASPLTDKELKHIRRRLLTSTAVMLGIAMIMSISDFLLFRAGVWRFGTLLVIVHAVMGVTLAICAAVKLRGKNSPKARQFEKTLGRFTGFVLGTDILRKKNEDKSSSSITLADPSIEELIGNPLFDNLIGKNFPDATLGSRVRVKLECLFSAELPFKEDRKRDVSSPLSTEDYQYCVNQMQSSDPGIKVAALKQLVDTHPGIRDGIFKSKDKLSNLDRNCQYFIEINNITVLAISLLNNEIICVDQEEFISRSYYIDCSYRLFNDGQIAYDDFFALKLFDRELQKTTATVKDILRGLRIWDTVQGGFPLERCGAILYDERKNDFVFGDYTSEALYAEATMNFNEEGFLQQSGCAAEPGCSLWGARYQKVILPMHFHPVEAYYPSWADTEAMVKRREPEMIIAAPSGKGRIWEVKDYELGRKLIAHNNWRELYGTAQTERSQEIIDKLFLFAEVDFSSSPLVYKPFNINEPGLLVHGTLGSKLEEIMKKGLIFGDEQPYVSLAMISNKGYRFTSTSNLGWGAEGGRECSVWNRRNVTFVIDSDYVNAHRQRFIAVGEVFSLNCSFYRRERYLDADGNIMGGFAYRPEKATRGVTMYDEVITEFIPPDALTTSLIVSMEMRGRLHEFIDRRILERISYVFDTDAHLLLVKGAYAVSAEASNSPLADKDTGDFSKRKSLASLDDNKEFQASKALLKQAGVKKASRVLEVGPSAALRLGLAAARLGAHYSSFTQDESIAETLALDKSQYDISEFNGSFNSALGTFSHGISMEAASKTIPDQSQDVIIILGVLSYNWLIRRHDLNSGILQEAWRVIKNKGRFILGSYKGFGEVGMTSAEFMRGVSNAREIEHITTAASFHSKLGTLTYVGTIYEVALLDPAALSPLASAANKLKNPSLEELIANPLFDNLIGKNFPDVTLGTRVRRKSEYLFSANLPFKEEVMAIVGSENYRGREGLLEWCKEFEAMQKRLAEKAASSLYNEEDIAALKSEFRKVYKNISTQEVLNYLGENSLCFMRYAVGGVCGRAAFFHERAEIWYLRWVLKIAAPFVSRISDTEYLYAHAFAIDNENDLILQEAVQEGYALSKEALLLTSPGALIRFASDAEFAIINNLQDFLIGVWWGCASNIPTDKEADGALTFYFADEQMFRVINDTQCDLVKKEDIVLAGRKLLRKLRPFESDISALSSQGKDVESIEVFVPLADAIIKGKVAEAKSILHALIACDSALADDEMLSKDDLVVLLTLAARISGDGRGTTLQAYQELNKKTSDAVVAAILSIGFGLEFREEQAGEKLLIAGLARNFSSLSKKLSQYHEADDRNWRGPLSEAGARQLSAWLAVASLNQQTGCQKAFDTYASYEKLYNSHYHELGKEDQKSPFFSRYEAVLLTVIQAYDGRGKIQVLEDLGFMRRWRTEDVEHIYYIMFAFGLALARIKVDDTSVSLYNDASYRAGREKGVRSFIDIHLFTASVLQGNFPAVDMLRAMFADRAPFEQDEGFWKEWSAWKRKLEAEAEEEAKLAFAEYQQLALGRWDPSLDRGREIYELIKQHYFAGSESSKEKTREFGIAKGYRPGLGAFVYFHGTLSVKAYSAWSEEGDLCFYVDDQLQLILRPTGFLIDGLWKPYRLKEVSSDEERFQSYISIIVNSLSGRPNLIDTEKLHDTNAGEECAYILNAINAILSECSKCKPELKLVKEEQDDEQGGSSSLKVLYVEDDQVVRVNTQECLETRNFKVTTASDGKEALEIFLAVSHEPFELIITDYLMPLMNGAQLAFEIRKINQNIPIIMITGNIEAAQKAIPEGVTLFLKKPFNPANLADIIKDPANKIITSSRLVSRSFMPVIQYYDFMYTGFDEFKAIVTQRLENPDVELAISNSELPNAFIQYLKTHHPEKIMSVKDIFRSIETFMPAYYLGCKDERLLFWIFFDAFNFKSYFDAYDHLKISKTERDHTDKLMSGLASETAVLPVVFCLPNLIFSHEKAKHTAREVRWLLGRYESAPEVLNNFYFVFGLYGLVTDVEYKAHFTAEGKESQFNAVIHDVFMYAFERAAKAQITAASPAISWNKAERYGYRIENIPSHSLNGLEILVALETEAQEDVAWGLTLRKYK</sequence>
<comment type="caution">
    <text evidence="8">The sequence shown here is derived from an EMBL/GenBank/DDBJ whole genome shotgun (WGS) entry which is preliminary data.</text>
</comment>
<evidence type="ECO:0000259" key="7">
    <source>
        <dbReference type="PROSITE" id="PS50110"/>
    </source>
</evidence>
<dbReference type="Gene3D" id="3.40.50.2300">
    <property type="match status" value="1"/>
</dbReference>
<feature type="non-terminal residue" evidence="8">
    <location>
        <position position="1"/>
    </location>
</feature>
<organism evidence="8">
    <name type="scientific">sediment metagenome</name>
    <dbReference type="NCBI Taxonomy" id="749907"/>
    <lineage>
        <taxon>unclassified sequences</taxon>
        <taxon>metagenomes</taxon>
        <taxon>ecological metagenomes</taxon>
    </lineage>
</organism>